<keyword evidence="8" id="KW-0808">Transferase</keyword>
<dbReference type="Pfam" id="PF00069">
    <property type="entry name" value="Pkinase"/>
    <property type="match status" value="1"/>
</dbReference>
<sequence>MQEAWTSNTEQCSPKQLPVGKTHHMKIADGRYVLLQRIGGGAFGELFKGVDTCTNSHVAIKLERRKTTYPQLSYESKVYRVLHHGTSDPVGIPRAYYYNVEGDYGVLVMELCGPSLDDLFNYCGRRFSVKTVCMLADQMLQRIQFLHEKGFVHQDMKPENFVFGNGKKGHVLHLIDFGLSKVYWNRRTQAHIPFCEGKPLTGTARYCSTWTHRGFEQSRRDDLEAIGFILVYFLVGSLPWQGLQTRDPRLKILRIGEKKIDTPLEKLCHGLPPELLRYCTYCRGLMFTDAPDYAHLRDLFATLARQQCDVAPQPEPEEGVGWWDSVVTITDAQPPQYDWMFDWFVKRKAEVAEWRKRQHARHPNGTPSPSVNIRGREASSAVSTSGAHVMFVSSPQA</sequence>
<dbReference type="VEuPathDB" id="TriTrypDB:TRSC58_06459"/>
<protein>
    <recommendedName>
        <fullName evidence="1">non-specific serine/threonine protein kinase</fullName>
        <ecNumber evidence="1">2.7.11.1</ecNumber>
    </recommendedName>
</protein>
<keyword evidence="5" id="KW-0723">Serine/threonine-protein kinase</keyword>
<evidence type="ECO:0000256" key="1">
    <source>
        <dbReference type="ARBA" id="ARBA00012513"/>
    </source>
</evidence>
<gene>
    <name evidence="8" type="ORF">TraAM80_04075</name>
</gene>
<dbReference type="GeneID" id="40328008"/>
<accession>A0A422NL83</accession>
<evidence type="ECO:0000256" key="6">
    <source>
        <dbReference type="SAM" id="MobiDB-lite"/>
    </source>
</evidence>
<dbReference type="OrthoDB" id="5800476at2759"/>
<feature type="region of interest" description="Disordered" evidence="6">
    <location>
        <begin position="356"/>
        <end position="385"/>
    </location>
</feature>
<feature type="domain" description="Protein kinase" evidence="7">
    <location>
        <begin position="32"/>
        <end position="303"/>
    </location>
</feature>
<dbReference type="Gene3D" id="1.10.510.10">
    <property type="entry name" value="Transferase(Phosphotransferase) domain 1"/>
    <property type="match status" value="1"/>
</dbReference>
<feature type="binding site" evidence="4">
    <location>
        <position position="61"/>
    </location>
    <ligand>
        <name>ATP</name>
        <dbReference type="ChEBI" id="CHEBI:30616"/>
    </ligand>
</feature>
<name>A0A422NL83_TRYRA</name>
<dbReference type="EC" id="2.7.11.1" evidence="1"/>
<dbReference type="SUPFAM" id="SSF56112">
    <property type="entry name" value="Protein kinase-like (PK-like)"/>
    <property type="match status" value="1"/>
</dbReference>
<dbReference type="SMART" id="SM00220">
    <property type="entry name" value="S_TKc"/>
    <property type="match status" value="1"/>
</dbReference>
<keyword evidence="2 4" id="KW-0547">Nucleotide-binding</keyword>
<dbReference type="PROSITE" id="PS00107">
    <property type="entry name" value="PROTEIN_KINASE_ATP"/>
    <property type="match status" value="1"/>
</dbReference>
<dbReference type="AlphaFoldDB" id="A0A422NL83"/>
<dbReference type="InterPro" id="IPR050235">
    <property type="entry name" value="CK1_Ser-Thr_kinase"/>
</dbReference>
<dbReference type="PROSITE" id="PS00108">
    <property type="entry name" value="PROTEIN_KINASE_ST"/>
    <property type="match status" value="1"/>
</dbReference>
<dbReference type="PROSITE" id="PS50011">
    <property type="entry name" value="PROTEIN_KINASE_DOM"/>
    <property type="match status" value="1"/>
</dbReference>
<reference evidence="8 9" key="1">
    <citation type="journal article" date="2018" name="BMC Genomics">
        <title>Genomic comparison of Trypanosoma conorhini and Trypanosoma rangeli to Trypanosoma cruzi strains of high and low virulence.</title>
        <authorList>
            <person name="Bradwell K.R."/>
            <person name="Koparde V.N."/>
            <person name="Matveyev A.V."/>
            <person name="Serrano M.G."/>
            <person name="Alves J.M."/>
            <person name="Parikh H."/>
            <person name="Huang B."/>
            <person name="Lee V."/>
            <person name="Espinosa-Alvarez O."/>
            <person name="Ortiz P.A."/>
            <person name="Costa-Martins A.G."/>
            <person name="Teixeira M.M."/>
            <person name="Buck G.A."/>
        </authorList>
    </citation>
    <scope>NUCLEOTIDE SEQUENCE [LARGE SCALE GENOMIC DNA]</scope>
    <source>
        <strain evidence="8 9">AM80</strain>
    </source>
</reference>
<dbReference type="PANTHER" id="PTHR11909">
    <property type="entry name" value="CASEIN KINASE-RELATED"/>
    <property type="match status" value="1"/>
</dbReference>
<comment type="similarity">
    <text evidence="5">Belongs to the protein kinase superfamily.</text>
</comment>
<proteinExistence type="inferred from homology"/>
<evidence type="ECO:0000256" key="2">
    <source>
        <dbReference type="ARBA" id="ARBA00022741"/>
    </source>
</evidence>
<organism evidence="8 9">
    <name type="scientific">Trypanosoma rangeli</name>
    <dbReference type="NCBI Taxonomy" id="5698"/>
    <lineage>
        <taxon>Eukaryota</taxon>
        <taxon>Discoba</taxon>
        <taxon>Euglenozoa</taxon>
        <taxon>Kinetoplastea</taxon>
        <taxon>Metakinetoplastina</taxon>
        <taxon>Trypanosomatida</taxon>
        <taxon>Trypanosomatidae</taxon>
        <taxon>Trypanosoma</taxon>
        <taxon>Herpetosoma</taxon>
    </lineage>
</organism>
<dbReference type="GO" id="GO:0005524">
    <property type="term" value="F:ATP binding"/>
    <property type="evidence" value="ECO:0007669"/>
    <property type="project" value="UniProtKB-UniRule"/>
</dbReference>
<dbReference type="EMBL" id="MKGL01000115">
    <property type="protein sequence ID" value="RNF06184.1"/>
    <property type="molecule type" value="Genomic_DNA"/>
</dbReference>
<evidence type="ECO:0000256" key="4">
    <source>
        <dbReference type="PROSITE-ProRule" id="PRU10141"/>
    </source>
</evidence>
<dbReference type="RefSeq" id="XP_029239112.1">
    <property type="nucleotide sequence ID" value="XM_029381019.1"/>
</dbReference>
<keyword evidence="3 4" id="KW-0067">ATP-binding</keyword>
<evidence type="ECO:0000313" key="8">
    <source>
        <dbReference type="EMBL" id="RNF06184.1"/>
    </source>
</evidence>
<dbReference type="OMA" id="LPWMNLV"/>
<dbReference type="GO" id="GO:0004674">
    <property type="term" value="F:protein serine/threonine kinase activity"/>
    <property type="evidence" value="ECO:0007669"/>
    <property type="project" value="UniProtKB-KW"/>
</dbReference>
<comment type="caution">
    <text evidence="8">The sequence shown here is derived from an EMBL/GenBank/DDBJ whole genome shotgun (WGS) entry which is preliminary data.</text>
</comment>
<evidence type="ECO:0000259" key="7">
    <source>
        <dbReference type="PROSITE" id="PS50011"/>
    </source>
</evidence>
<dbReference type="CDD" id="cd14016">
    <property type="entry name" value="STKc_CK1"/>
    <property type="match status" value="1"/>
</dbReference>
<keyword evidence="9" id="KW-1185">Reference proteome</keyword>
<dbReference type="InterPro" id="IPR017441">
    <property type="entry name" value="Protein_kinase_ATP_BS"/>
</dbReference>
<evidence type="ECO:0000256" key="5">
    <source>
        <dbReference type="RuleBase" id="RU000304"/>
    </source>
</evidence>
<dbReference type="Proteomes" id="UP000283634">
    <property type="component" value="Unassembled WGS sequence"/>
</dbReference>
<keyword evidence="8" id="KW-0418">Kinase</keyword>
<evidence type="ECO:0000313" key="9">
    <source>
        <dbReference type="Proteomes" id="UP000283634"/>
    </source>
</evidence>
<dbReference type="InterPro" id="IPR011009">
    <property type="entry name" value="Kinase-like_dom_sf"/>
</dbReference>
<evidence type="ECO:0000256" key="3">
    <source>
        <dbReference type="ARBA" id="ARBA00022840"/>
    </source>
</evidence>
<dbReference type="InterPro" id="IPR000719">
    <property type="entry name" value="Prot_kinase_dom"/>
</dbReference>
<dbReference type="InterPro" id="IPR008271">
    <property type="entry name" value="Ser/Thr_kinase_AS"/>
</dbReference>